<dbReference type="STRING" id="94208.A0A2S4L721"/>
<keyword evidence="3" id="KW-1185">Reference proteome</keyword>
<dbReference type="Proteomes" id="UP000237481">
    <property type="component" value="Unassembled WGS sequence"/>
</dbReference>
<evidence type="ECO:0000313" key="3">
    <source>
        <dbReference type="Proteomes" id="UP000237481"/>
    </source>
</evidence>
<feature type="region of interest" description="Disordered" evidence="1">
    <location>
        <begin position="1"/>
        <end position="73"/>
    </location>
</feature>
<dbReference type="EMBL" id="PKSG01000156">
    <property type="protein sequence ID" value="POR38246.1"/>
    <property type="molecule type" value="Genomic_DNA"/>
</dbReference>
<organism evidence="2 3">
    <name type="scientific">Tolypocladium paradoxum</name>
    <dbReference type="NCBI Taxonomy" id="94208"/>
    <lineage>
        <taxon>Eukaryota</taxon>
        <taxon>Fungi</taxon>
        <taxon>Dikarya</taxon>
        <taxon>Ascomycota</taxon>
        <taxon>Pezizomycotina</taxon>
        <taxon>Sordariomycetes</taxon>
        <taxon>Hypocreomycetidae</taxon>
        <taxon>Hypocreales</taxon>
        <taxon>Ophiocordycipitaceae</taxon>
        <taxon>Tolypocladium</taxon>
    </lineage>
</organism>
<name>A0A2S4L721_9HYPO</name>
<gene>
    <name evidence="2" type="ORF">TPAR_01557</name>
</gene>
<dbReference type="AlphaFoldDB" id="A0A2S4L721"/>
<proteinExistence type="predicted"/>
<sequence length="104" mass="11498">MSLRGSFIDHIFPHPAACPQHTPSTHRLDPLPGKLRRQSNRSAPPAPGHHRESRTMGGGGDHRSKGSYPLFAHKPVGVPKTSILKDRIEPFYKSGQYDQVNLLA</sequence>
<evidence type="ECO:0000313" key="2">
    <source>
        <dbReference type="EMBL" id="POR38246.1"/>
    </source>
</evidence>
<evidence type="ECO:0000256" key="1">
    <source>
        <dbReference type="SAM" id="MobiDB-lite"/>
    </source>
</evidence>
<comment type="caution">
    <text evidence="2">The sequence shown here is derived from an EMBL/GenBank/DDBJ whole genome shotgun (WGS) entry which is preliminary data.</text>
</comment>
<reference evidence="2 3" key="1">
    <citation type="submission" date="2018-01" db="EMBL/GenBank/DDBJ databases">
        <title>Harnessing the power of phylogenomics to disentangle the directionality and signatures of interkingdom host jumping in the parasitic fungal genus Tolypocladium.</title>
        <authorList>
            <person name="Quandt C.A."/>
            <person name="Patterson W."/>
            <person name="Spatafora J.W."/>
        </authorList>
    </citation>
    <scope>NUCLEOTIDE SEQUENCE [LARGE SCALE GENOMIC DNA]</scope>
    <source>
        <strain evidence="2 3">NRBC 100945</strain>
    </source>
</reference>
<feature type="compositionally biased region" description="Basic and acidic residues" evidence="1">
    <location>
        <begin position="49"/>
        <end position="64"/>
    </location>
</feature>
<protein>
    <submittedName>
        <fullName evidence="2">Alpha-mannosidase</fullName>
    </submittedName>
</protein>
<accession>A0A2S4L721</accession>